<dbReference type="AlphaFoldDB" id="A0A0H5E4F8"/>
<keyword evidence="3" id="KW-0732">Signal</keyword>
<evidence type="ECO:0000256" key="8">
    <source>
        <dbReference type="ARBA" id="ARBA00033131"/>
    </source>
</evidence>
<dbReference type="EMBL" id="CWGJ01000011">
    <property type="protein sequence ID" value="CRX38090.1"/>
    <property type="molecule type" value="Genomic_DNA"/>
</dbReference>
<evidence type="ECO:0000256" key="3">
    <source>
        <dbReference type="ARBA" id="ARBA00022729"/>
    </source>
</evidence>
<dbReference type="PROSITE" id="PS51257">
    <property type="entry name" value="PROKAR_LIPOPROTEIN"/>
    <property type="match status" value="1"/>
</dbReference>
<gene>
    <name evidence="10" type="primary">omcB</name>
    <name evidence="10" type="ORF">ELAC_0738</name>
</gene>
<dbReference type="Gene3D" id="2.60.40.10">
    <property type="entry name" value="Immunoglobulins"/>
    <property type="match status" value="2"/>
</dbReference>
<evidence type="ECO:0000313" key="11">
    <source>
        <dbReference type="Proteomes" id="UP000220251"/>
    </source>
</evidence>
<keyword evidence="6" id="KW-1015">Disulfide bond</keyword>
<evidence type="ECO:0000313" key="10">
    <source>
        <dbReference type="EMBL" id="CRX38090.1"/>
    </source>
</evidence>
<dbReference type="InterPro" id="IPR013783">
    <property type="entry name" value="Ig-like_fold"/>
</dbReference>
<proteinExistence type="predicted"/>
<feature type="domain" description="DUF11" evidence="9">
    <location>
        <begin position="305"/>
        <end position="391"/>
    </location>
</feature>
<dbReference type="GO" id="GO:0005201">
    <property type="term" value="F:extracellular matrix structural constituent"/>
    <property type="evidence" value="ECO:0007669"/>
    <property type="project" value="InterPro"/>
</dbReference>
<evidence type="ECO:0000256" key="1">
    <source>
        <dbReference type="ARBA" id="ARBA00004418"/>
    </source>
</evidence>
<organism evidence="10 11">
    <name type="scientific">Estrella lausannensis</name>
    <dbReference type="NCBI Taxonomy" id="483423"/>
    <lineage>
        <taxon>Bacteria</taxon>
        <taxon>Pseudomonadati</taxon>
        <taxon>Chlamydiota</taxon>
        <taxon>Chlamydiia</taxon>
        <taxon>Parachlamydiales</taxon>
        <taxon>Candidatus Criblamydiaceae</taxon>
        <taxon>Estrella</taxon>
    </lineage>
</organism>
<evidence type="ECO:0000259" key="9">
    <source>
        <dbReference type="Pfam" id="PF01345"/>
    </source>
</evidence>
<comment type="subunit">
    <text evidence="2">Part of a disulfide cross-linked outer membrane complex (COMC) composed of the major outer membrane porin (MOMP), the small cysteine-rich protein (OmcA) and the large cysteine-rich periplasmic protein (OmcB).</text>
</comment>
<dbReference type="RefSeq" id="WP_098038191.1">
    <property type="nucleotide sequence ID" value="NZ_CWGJ01000011.1"/>
</dbReference>
<evidence type="ECO:0000256" key="6">
    <source>
        <dbReference type="ARBA" id="ARBA00023157"/>
    </source>
</evidence>
<dbReference type="InterPro" id="IPR001434">
    <property type="entry name" value="OmcB-like_DUF11"/>
</dbReference>
<dbReference type="NCBIfam" id="TIGR01451">
    <property type="entry name" value="B_ant_repeat"/>
    <property type="match status" value="2"/>
</dbReference>
<keyword evidence="5" id="KW-0133">Cell shape</keyword>
<name>A0A0H5E4F8_9BACT</name>
<dbReference type="InterPro" id="IPR003506">
    <property type="entry name" value="Chlam_OMP6"/>
</dbReference>
<dbReference type="InterPro" id="IPR051172">
    <property type="entry name" value="Chlamydia_OmcB"/>
</dbReference>
<dbReference type="PANTHER" id="PTHR34819">
    <property type="entry name" value="LARGE CYSTEINE-RICH PERIPLASMIC PROTEIN OMCB"/>
    <property type="match status" value="1"/>
</dbReference>
<dbReference type="InterPro" id="IPR047589">
    <property type="entry name" value="DUF11_rpt"/>
</dbReference>
<dbReference type="Pfam" id="PF01345">
    <property type="entry name" value="DUF11"/>
    <property type="match status" value="2"/>
</dbReference>
<dbReference type="OrthoDB" id="16744at2"/>
<accession>A0A0H5E4F8</accession>
<reference evidence="11" key="1">
    <citation type="submission" date="2015-06" db="EMBL/GenBank/DDBJ databases">
        <authorList>
            <person name="Bertelli C."/>
        </authorList>
    </citation>
    <scope>NUCLEOTIDE SEQUENCE [LARGE SCALE GENOMIC DNA]</scope>
    <source>
        <strain evidence="11">CRIB-30</strain>
    </source>
</reference>
<comment type="subcellular location">
    <subcellularLocation>
        <location evidence="1">Periplasm</location>
    </subcellularLocation>
</comment>
<evidence type="ECO:0000256" key="4">
    <source>
        <dbReference type="ARBA" id="ARBA00022764"/>
    </source>
</evidence>
<evidence type="ECO:0000256" key="2">
    <source>
        <dbReference type="ARBA" id="ARBA00011136"/>
    </source>
</evidence>
<dbReference type="Proteomes" id="UP000220251">
    <property type="component" value="Unassembled WGS sequence"/>
</dbReference>
<dbReference type="PRINTS" id="PR01336">
    <property type="entry name" value="CHLAMIDIAOM6"/>
</dbReference>
<dbReference type="GO" id="GO:0008360">
    <property type="term" value="P:regulation of cell shape"/>
    <property type="evidence" value="ECO:0007669"/>
    <property type="project" value="UniProtKB-KW"/>
</dbReference>
<keyword evidence="4" id="KW-0574">Periplasm</keyword>
<keyword evidence="11" id="KW-1185">Reference proteome</keyword>
<dbReference type="GO" id="GO:0042597">
    <property type="term" value="C:periplasmic space"/>
    <property type="evidence" value="ECO:0007669"/>
    <property type="project" value="UniProtKB-SubCell"/>
</dbReference>
<evidence type="ECO:0000256" key="7">
    <source>
        <dbReference type="ARBA" id="ARBA00030804"/>
    </source>
</evidence>
<sequence length="525" mass="56187">MRNKTRVLSSLFLLCAAALLWVGCSRGSYYSSSCYDPCNPCGPVCVETCEPVCDPCDPCGPEPLCKPLPRCCHPHSNELCCLDGITVSARNPEMCMLGDQYPLEFDVKACDDVCDVEVTTTLPDGVSYVRSQPEATVQGKKVTWNFGGMSKGQCISAKIWVRCECEGELCACFCASAKPVRFCSLLCAKPVLVCSKCGPEECTPGDPINYTVTVTNRGSCTATGVVVTDNVPEGLEHSSGLRTLTFNLGNLEPCQTKKINMCFTACKRGEICNTVTATACNAEPSSCSSKCIVCAECAECVKTGPKEVAIGKNADYTITVTNTGDKPLTEVVVTDHAPNATSIVAAPGAKISGNQAQWKVKQLNAGEKATFNITLTTCTPGCFTNRVSMTNCQGCNRCCEFTTRWRGRPALTMCINDTADPICIGEPTSYCVEVTNQGSESDQNVVLVVRFPPEITPESLGGEVPGAINGQTVTFEPHNNFAPRQTLVYRINARGKSSGDARVVAEVSSESIKKPIVQQESTIVN</sequence>
<evidence type="ECO:0000256" key="5">
    <source>
        <dbReference type="ARBA" id="ARBA00022960"/>
    </source>
</evidence>
<protein>
    <recommendedName>
        <fullName evidence="7">60 kDa outer membrane protein</fullName>
    </recommendedName>
    <alternativeName>
        <fullName evidence="8">Cysteine-rich outer membrane protein</fullName>
    </alternativeName>
</protein>
<dbReference type="PANTHER" id="PTHR34819:SF3">
    <property type="entry name" value="CELL SURFACE PROTEIN"/>
    <property type="match status" value="1"/>
</dbReference>
<feature type="domain" description="DUF11" evidence="9">
    <location>
        <begin position="199"/>
        <end position="285"/>
    </location>
</feature>